<dbReference type="InterPro" id="IPR002539">
    <property type="entry name" value="MaoC-like_dom"/>
</dbReference>
<evidence type="ECO:0000259" key="2">
    <source>
        <dbReference type="Pfam" id="PF01575"/>
    </source>
</evidence>
<dbReference type="InterPro" id="IPR003965">
    <property type="entry name" value="Fatty_acid_synthase"/>
</dbReference>
<organism evidence="3 4">
    <name type="scientific">Rhizocola hellebori</name>
    <dbReference type="NCBI Taxonomy" id="1392758"/>
    <lineage>
        <taxon>Bacteria</taxon>
        <taxon>Bacillati</taxon>
        <taxon>Actinomycetota</taxon>
        <taxon>Actinomycetes</taxon>
        <taxon>Micromonosporales</taxon>
        <taxon>Micromonosporaceae</taxon>
        <taxon>Rhizocola</taxon>
    </lineage>
</organism>
<name>A0A8J3VE82_9ACTN</name>
<dbReference type="PANTHER" id="PTHR43841:SF3">
    <property type="entry name" value="(3R)-HYDROXYACYL-ACP DEHYDRATASE SUBUNIT HADB"/>
    <property type="match status" value="1"/>
</dbReference>
<dbReference type="Gene3D" id="3.10.129.10">
    <property type="entry name" value="Hotdog Thioesterase"/>
    <property type="match status" value="1"/>
</dbReference>
<protein>
    <submittedName>
        <fullName evidence="3">MaoC family dehydratase</fullName>
    </submittedName>
</protein>
<dbReference type="GO" id="GO:0004312">
    <property type="term" value="F:fatty acid synthase activity"/>
    <property type="evidence" value="ECO:0007669"/>
    <property type="project" value="InterPro"/>
</dbReference>
<dbReference type="InterPro" id="IPR029069">
    <property type="entry name" value="HotDog_dom_sf"/>
</dbReference>
<proteinExistence type="inferred from homology"/>
<keyword evidence="4" id="KW-1185">Reference proteome</keyword>
<dbReference type="SUPFAM" id="SSF54637">
    <property type="entry name" value="Thioesterase/thiol ester dehydrase-isomerase"/>
    <property type="match status" value="1"/>
</dbReference>
<dbReference type="GO" id="GO:0005835">
    <property type="term" value="C:fatty acid synthase complex"/>
    <property type="evidence" value="ECO:0007669"/>
    <property type="project" value="InterPro"/>
</dbReference>
<sequence>MNDVAFEAGQVLPEQIFRVTRADLVRYAGASGDFNPIHWSERTATAVGLPGVIAHGMLTMALAGQAVATWAGRGDAVTDFGVRFTRPVPVPDDEEGTKLSFTAVVKAADAESATIELTATCGGERVLAQARAKVRQV</sequence>
<dbReference type="GO" id="GO:0006633">
    <property type="term" value="P:fatty acid biosynthetic process"/>
    <property type="evidence" value="ECO:0007669"/>
    <property type="project" value="InterPro"/>
</dbReference>
<comment type="caution">
    <text evidence="3">The sequence shown here is derived from an EMBL/GenBank/DDBJ whole genome shotgun (WGS) entry which is preliminary data.</text>
</comment>
<evidence type="ECO:0000256" key="1">
    <source>
        <dbReference type="ARBA" id="ARBA00005254"/>
    </source>
</evidence>
<accession>A0A8J3VE82</accession>
<gene>
    <name evidence="3" type="ORF">Rhe02_23360</name>
</gene>
<dbReference type="CDD" id="cd03453">
    <property type="entry name" value="SAV4209_like"/>
    <property type="match status" value="1"/>
</dbReference>
<reference evidence="3" key="1">
    <citation type="submission" date="2021-01" db="EMBL/GenBank/DDBJ databases">
        <title>Whole genome shotgun sequence of Rhizocola hellebori NBRC 109834.</title>
        <authorList>
            <person name="Komaki H."/>
            <person name="Tamura T."/>
        </authorList>
    </citation>
    <scope>NUCLEOTIDE SEQUENCE</scope>
    <source>
        <strain evidence="3">NBRC 109834</strain>
    </source>
</reference>
<evidence type="ECO:0000313" key="3">
    <source>
        <dbReference type="EMBL" id="GIH04269.1"/>
    </source>
</evidence>
<feature type="domain" description="MaoC-like" evidence="2">
    <location>
        <begin position="14"/>
        <end position="93"/>
    </location>
</feature>
<dbReference type="AlphaFoldDB" id="A0A8J3VE82"/>
<dbReference type="Pfam" id="PF01575">
    <property type="entry name" value="MaoC_dehydratas"/>
    <property type="match status" value="1"/>
</dbReference>
<comment type="similarity">
    <text evidence="1">Belongs to the enoyl-CoA hydratase/isomerase family.</text>
</comment>
<dbReference type="Proteomes" id="UP000612899">
    <property type="component" value="Unassembled WGS sequence"/>
</dbReference>
<dbReference type="PRINTS" id="PR01483">
    <property type="entry name" value="FASYNTHASE"/>
</dbReference>
<evidence type="ECO:0000313" key="4">
    <source>
        <dbReference type="Proteomes" id="UP000612899"/>
    </source>
</evidence>
<dbReference type="EMBL" id="BONY01000012">
    <property type="protein sequence ID" value="GIH04269.1"/>
    <property type="molecule type" value="Genomic_DNA"/>
</dbReference>
<dbReference type="PANTHER" id="PTHR43841">
    <property type="entry name" value="3-HYDROXYACYL-THIOESTER DEHYDRATASE HTDX-RELATED"/>
    <property type="match status" value="1"/>
</dbReference>